<reference evidence="3 4" key="3">
    <citation type="journal article" date="2010" name="BMC Genomics">
        <title>Transcriptome sequencing and comparative analysis of cucumber flowers with different sex types.</title>
        <authorList>
            <person name="Guo S."/>
            <person name="Zheng Y."/>
            <person name="Joung J.G."/>
            <person name="Liu S."/>
            <person name="Zhang Z."/>
            <person name="Crasta O.R."/>
            <person name="Sobral B.W."/>
            <person name="Xu Y."/>
            <person name="Huang S."/>
            <person name="Fei Z."/>
        </authorList>
    </citation>
    <scope>NUCLEOTIDE SEQUENCE [LARGE SCALE GENOMIC DNA]</scope>
    <source>
        <strain evidence="4">cv. 9930</strain>
    </source>
</reference>
<dbReference type="GO" id="GO:0006355">
    <property type="term" value="P:regulation of DNA-templated transcription"/>
    <property type="evidence" value="ECO:0007669"/>
    <property type="project" value="UniProtKB-UniRule"/>
</dbReference>
<keyword evidence="1" id="KW-0862">Zinc</keyword>
<comment type="similarity">
    <text evidence="1">Belongs to the Alfin family.</text>
</comment>
<gene>
    <name evidence="3" type="ORF">Csa_5G592790</name>
</gene>
<dbReference type="Gramene" id="KGN51715">
    <property type="protein sequence ID" value="KGN51715"/>
    <property type="gene ID" value="Csa_5G592790"/>
</dbReference>
<dbReference type="GO" id="GO:0000976">
    <property type="term" value="F:transcription cis-regulatory region binding"/>
    <property type="evidence" value="ECO:0000318"/>
    <property type="project" value="GO_Central"/>
</dbReference>
<dbReference type="Proteomes" id="UP000029981">
    <property type="component" value="Chromosome 5"/>
</dbReference>
<organism evidence="3 4">
    <name type="scientific">Cucumis sativus</name>
    <name type="common">Cucumber</name>
    <dbReference type="NCBI Taxonomy" id="3659"/>
    <lineage>
        <taxon>Eukaryota</taxon>
        <taxon>Viridiplantae</taxon>
        <taxon>Streptophyta</taxon>
        <taxon>Embryophyta</taxon>
        <taxon>Tracheophyta</taxon>
        <taxon>Spermatophyta</taxon>
        <taxon>Magnoliopsida</taxon>
        <taxon>eudicotyledons</taxon>
        <taxon>Gunneridae</taxon>
        <taxon>Pentapetalae</taxon>
        <taxon>rosids</taxon>
        <taxon>fabids</taxon>
        <taxon>Cucurbitales</taxon>
        <taxon>Cucurbitaceae</taxon>
        <taxon>Benincaseae</taxon>
        <taxon>Cucumis</taxon>
    </lineage>
</organism>
<dbReference type="EMBL" id="CM002926">
    <property type="protein sequence ID" value="KGN51715.1"/>
    <property type="molecule type" value="Genomic_DNA"/>
</dbReference>
<keyword evidence="1" id="KW-0479">Metal-binding</keyword>
<reference evidence="3 4" key="4">
    <citation type="journal article" date="2011" name="BMC Genomics">
        <title>RNA-Seq improves annotation of protein-coding genes in the cucumber genome.</title>
        <authorList>
            <person name="Li Z."/>
            <person name="Zhang Z."/>
            <person name="Yan P."/>
            <person name="Huang S."/>
            <person name="Fei Z."/>
            <person name="Lin K."/>
        </authorList>
    </citation>
    <scope>NUCLEOTIDE SEQUENCE [LARGE SCALE GENOMIC DNA]</scope>
    <source>
        <strain evidence="4">cv. 9930</strain>
    </source>
</reference>
<feature type="domain" description="Alfin N-terminal" evidence="2">
    <location>
        <begin position="56"/>
        <end position="94"/>
    </location>
</feature>
<comment type="subunit">
    <text evidence="1">Interacts with H3K4me3 and to a lesser extent with H3K4me2.</text>
</comment>
<name>A0A0A0KPZ8_CUCSA</name>
<evidence type="ECO:0000256" key="1">
    <source>
        <dbReference type="RuleBase" id="RU369089"/>
    </source>
</evidence>
<dbReference type="GO" id="GO:0006325">
    <property type="term" value="P:chromatin organization"/>
    <property type="evidence" value="ECO:0007669"/>
    <property type="project" value="UniProtKB-UniRule"/>
</dbReference>
<keyword evidence="1" id="KW-0863">Zinc-finger</keyword>
<protein>
    <recommendedName>
        <fullName evidence="1">PHD finger protein ALFIN-LIKE</fullName>
    </recommendedName>
</protein>
<comment type="function">
    <text evidence="1">Histone-binding component that specifically recognizes H3 tails trimethylated on 'Lys-4' (H3K4me3), which mark transcription start sites of virtually all active genes.</text>
</comment>
<evidence type="ECO:0000313" key="3">
    <source>
        <dbReference type="EMBL" id="KGN51715.1"/>
    </source>
</evidence>
<keyword evidence="1" id="KW-0156">Chromatin regulator</keyword>
<feature type="domain" description="Alfin N-terminal" evidence="2">
    <location>
        <begin position="21"/>
        <end position="55"/>
    </location>
</feature>
<evidence type="ECO:0000259" key="2">
    <source>
        <dbReference type="Pfam" id="PF12165"/>
    </source>
</evidence>
<proteinExistence type="inferred from homology"/>
<dbReference type="InterPro" id="IPR045104">
    <property type="entry name" value="Alfin"/>
</dbReference>
<dbReference type="InterPro" id="IPR021998">
    <property type="entry name" value="Alfin_N"/>
</dbReference>
<dbReference type="GO" id="GO:0003712">
    <property type="term" value="F:transcription coregulator activity"/>
    <property type="evidence" value="ECO:0000318"/>
    <property type="project" value="GO_Central"/>
</dbReference>
<keyword evidence="1" id="KW-0804">Transcription</keyword>
<dbReference type="GO" id="GO:0008270">
    <property type="term" value="F:zinc ion binding"/>
    <property type="evidence" value="ECO:0007669"/>
    <property type="project" value="UniProtKB-KW"/>
</dbReference>
<keyword evidence="1" id="KW-0539">Nucleus</keyword>
<accession>A0A0A0KPZ8</accession>
<dbReference type="Pfam" id="PF12165">
    <property type="entry name" value="Alfin"/>
    <property type="match status" value="2"/>
</dbReference>
<dbReference type="STRING" id="3659.A0A0A0KPZ8"/>
<dbReference type="AlphaFoldDB" id="A0A0A0KPZ8"/>
<keyword evidence="1" id="KW-0805">Transcription regulation</keyword>
<dbReference type="PANTHER" id="PTHR12321">
    <property type="entry name" value="CPG BINDING PROTEIN"/>
    <property type="match status" value="1"/>
</dbReference>
<dbReference type="GO" id="GO:0005634">
    <property type="term" value="C:nucleus"/>
    <property type="evidence" value="ECO:0000318"/>
    <property type="project" value="GO_Central"/>
</dbReference>
<evidence type="ECO:0000313" key="4">
    <source>
        <dbReference type="Proteomes" id="UP000029981"/>
    </source>
</evidence>
<reference evidence="3 4" key="1">
    <citation type="journal article" date="2009" name="Nat. Genet.">
        <title>The genome of the cucumber, Cucumis sativus L.</title>
        <authorList>
            <person name="Huang S."/>
            <person name="Li R."/>
            <person name="Zhang Z."/>
            <person name="Li L."/>
            <person name="Gu X."/>
            <person name="Fan W."/>
            <person name="Lucas W.J."/>
            <person name="Wang X."/>
            <person name="Xie B."/>
            <person name="Ni P."/>
            <person name="Ren Y."/>
            <person name="Zhu H."/>
            <person name="Li J."/>
            <person name="Lin K."/>
            <person name="Jin W."/>
            <person name="Fei Z."/>
            <person name="Li G."/>
            <person name="Staub J."/>
            <person name="Kilian A."/>
            <person name="van der Vossen E.A."/>
            <person name="Wu Y."/>
            <person name="Guo J."/>
            <person name="He J."/>
            <person name="Jia Z."/>
            <person name="Ren Y."/>
            <person name="Tian G."/>
            <person name="Lu Y."/>
            <person name="Ruan J."/>
            <person name="Qian W."/>
            <person name="Wang M."/>
            <person name="Huang Q."/>
            <person name="Li B."/>
            <person name="Xuan Z."/>
            <person name="Cao J."/>
            <person name="Asan"/>
            <person name="Wu Z."/>
            <person name="Zhang J."/>
            <person name="Cai Q."/>
            <person name="Bai Y."/>
            <person name="Zhao B."/>
            <person name="Han Y."/>
            <person name="Li Y."/>
            <person name="Li X."/>
            <person name="Wang S."/>
            <person name="Shi Q."/>
            <person name="Liu S."/>
            <person name="Cho W.K."/>
            <person name="Kim J.Y."/>
            <person name="Xu Y."/>
            <person name="Heller-Uszynska K."/>
            <person name="Miao H."/>
            <person name="Cheng Z."/>
            <person name="Zhang S."/>
            <person name="Wu J."/>
            <person name="Yang Y."/>
            <person name="Kang H."/>
            <person name="Li M."/>
            <person name="Liang H."/>
            <person name="Ren X."/>
            <person name="Shi Z."/>
            <person name="Wen M."/>
            <person name="Jian M."/>
            <person name="Yang H."/>
            <person name="Zhang G."/>
            <person name="Yang Z."/>
            <person name="Chen R."/>
            <person name="Liu S."/>
            <person name="Li J."/>
            <person name="Ma L."/>
            <person name="Liu H."/>
            <person name="Zhou Y."/>
            <person name="Zhao J."/>
            <person name="Fang X."/>
            <person name="Li G."/>
            <person name="Fang L."/>
            <person name="Li Y."/>
            <person name="Liu D."/>
            <person name="Zheng H."/>
            <person name="Zhang Y."/>
            <person name="Qin N."/>
            <person name="Li Z."/>
            <person name="Yang G."/>
            <person name="Yang S."/>
            <person name="Bolund L."/>
            <person name="Kristiansen K."/>
            <person name="Zheng H."/>
            <person name="Li S."/>
            <person name="Zhang X."/>
            <person name="Yang H."/>
            <person name="Wang J."/>
            <person name="Sun R."/>
            <person name="Zhang B."/>
            <person name="Jiang S."/>
            <person name="Wang J."/>
            <person name="Du Y."/>
            <person name="Li S."/>
        </authorList>
    </citation>
    <scope>NUCLEOTIDE SEQUENCE [LARGE SCALE GENOMIC DNA]</scope>
    <source>
        <strain evidence="4">cv. 9930</strain>
    </source>
</reference>
<sequence>MVWITSIANQFSPEFSFSASVHADVCEFYGLCDSGEEIFCLYGHPNETWEMVLPVGRDGMDRKYWRPLVAVHGDSCLLSVAFYFGARLDRSKRYNCSTFEFLLVSFKLGSVKCNSF</sequence>
<comment type="subcellular location">
    <subcellularLocation>
        <location evidence="1">Nucleus</location>
    </subcellularLocation>
</comment>
<reference evidence="3 4" key="2">
    <citation type="journal article" date="2009" name="PLoS ONE">
        <title>An integrated genetic and cytogenetic map of the cucumber genome.</title>
        <authorList>
            <person name="Ren Y."/>
            <person name="Zhang Z."/>
            <person name="Liu J."/>
            <person name="Staub J.E."/>
            <person name="Han Y."/>
            <person name="Cheng Z."/>
            <person name="Li X."/>
            <person name="Lu J."/>
            <person name="Miao H."/>
            <person name="Kang H."/>
            <person name="Xie B."/>
            <person name="Gu X."/>
            <person name="Wang X."/>
            <person name="Du Y."/>
            <person name="Jin W."/>
            <person name="Huang S."/>
        </authorList>
    </citation>
    <scope>NUCLEOTIDE SEQUENCE [LARGE SCALE GENOMIC DNA]</scope>
    <source>
        <strain evidence="4">cv. 9930</strain>
    </source>
</reference>
<comment type="domain">
    <text evidence="1">The PHD-type zinc finger mediates the binding to H3K4me3.</text>
</comment>
<dbReference type="GO" id="GO:0042393">
    <property type="term" value="F:histone binding"/>
    <property type="evidence" value="ECO:0007669"/>
    <property type="project" value="UniProtKB-UniRule"/>
</dbReference>
<keyword evidence="4" id="KW-1185">Reference proteome</keyword>
<dbReference type="PANTHER" id="PTHR12321:SF39">
    <property type="entry name" value="PHD FINGER PROTEIN ALFIN-LIKE 2"/>
    <property type="match status" value="1"/>
</dbReference>